<evidence type="ECO:0000313" key="2">
    <source>
        <dbReference type="Proteomes" id="UP000035009"/>
    </source>
</evidence>
<dbReference type="eggNOG" id="COG2856">
    <property type="taxonomic scope" value="Bacteria"/>
</dbReference>
<dbReference type="Proteomes" id="UP000035009">
    <property type="component" value="Unassembled WGS sequence"/>
</dbReference>
<proteinExistence type="predicted"/>
<accession>M3VCA1</accession>
<dbReference type="STRING" id="410332.SAMN04488550_4195"/>
<comment type="caution">
    <text evidence="1">The sequence shown here is derived from an EMBL/GenBank/DDBJ whole genome shotgun (WGS) entry which is preliminary data.</text>
</comment>
<gene>
    <name evidence="1" type="ORF">GM1_041_00240</name>
</gene>
<sequence>MGLLGETTIWIRRGSSQRERRTSLTHEITHIEYPDATEAEVERITARRLITVEQIIDAFCWLRHPTTEELADHWWVDKQAAHTRMLNLDPIEVAQIEAATDGDWSWAA</sequence>
<dbReference type="EMBL" id="BAOP01000041">
    <property type="protein sequence ID" value="GAC81653.1"/>
    <property type="molecule type" value="Genomic_DNA"/>
</dbReference>
<dbReference type="AlphaFoldDB" id="M3VCA1"/>
<reference evidence="1 2" key="1">
    <citation type="submission" date="2013-02" db="EMBL/GenBank/DDBJ databases">
        <title>Whole genome shotgun sequence of Gordonia malaquae NBRC 108250.</title>
        <authorList>
            <person name="Yoshida I."/>
            <person name="Hosoyama A."/>
            <person name="Tsuchikane K."/>
            <person name="Ando Y."/>
            <person name="Baba S."/>
            <person name="Ohji S."/>
            <person name="Hamada M."/>
            <person name="Tamura T."/>
            <person name="Yamazoe A."/>
            <person name="Yamazaki S."/>
            <person name="Fujita N."/>
        </authorList>
    </citation>
    <scope>NUCLEOTIDE SEQUENCE [LARGE SCALE GENOMIC DNA]</scope>
    <source>
        <strain evidence="1 2">NBRC 108250</strain>
    </source>
</reference>
<protein>
    <recommendedName>
        <fullName evidence="3">IrrE N-terminal-like domain-containing protein</fullName>
    </recommendedName>
</protein>
<keyword evidence="2" id="KW-1185">Reference proteome</keyword>
<organism evidence="1 2">
    <name type="scientific">Gordonia malaquae NBRC 108250</name>
    <dbReference type="NCBI Taxonomy" id="1223542"/>
    <lineage>
        <taxon>Bacteria</taxon>
        <taxon>Bacillati</taxon>
        <taxon>Actinomycetota</taxon>
        <taxon>Actinomycetes</taxon>
        <taxon>Mycobacteriales</taxon>
        <taxon>Gordoniaceae</taxon>
        <taxon>Gordonia</taxon>
    </lineage>
</organism>
<evidence type="ECO:0000313" key="1">
    <source>
        <dbReference type="EMBL" id="GAC81653.1"/>
    </source>
</evidence>
<name>M3VCA1_GORML</name>
<evidence type="ECO:0008006" key="3">
    <source>
        <dbReference type="Google" id="ProtNLM"/>
    </source>
</evidence>